<sequence>MPIASRAAGLVGILASLNVALFVFNLIPLLPLDGGHIAGAIWEAIRRGWAKLRNRPDPGPVDLAKLMPLTFAMVIVLGGMSVLLIYADLVKPVSIL</sequence>
<evidence type="ECO:0000259" key="12">
    <source>
        <dbReference type="Pfam" id="PF02163"/>
    </source>
</evidence>
<proteinExistence type="inferred from homology"/>
<comment type="subcellular location">
    <subcellularLocation>
        <location evidence="2">Membrane</location>
        <topology evidence="2">Multi-pass membrane protein</topology>
    </subcellularLocation>
</comment>
<evidence type="ECO:0000256" key="8">
    <source>
        <dbReference type="ARBA" id="ARBA00022989"/>
    </source>
</evidence>
<evidence type="ECO:0000256" key="11">
    <source>
        <dbReference type="SAM" id="Phobius"/>
    </source>
</evidence>
<dbReference type="Proteomes" id="UP001321477">
    <property type="component" value="Chromosome"/>
</dbReference>
<keyword evidence="8 11" id="KW-1133">Transmembrane helix</keyword>
<dbReference type="EMBL" id="AP027734">
    <property type="protein sequence ID" value="BDZ53580.1"/>
    <property type="molecule type" value="Genomic_DNA"/>
</dbReference>
<dbReference type="PANTHER" id="PTHR42837:SF2">
    <property type="entry name" value="MEMBRANE METALLOPROTEASE ARASP2, CHLOROPLASTIC-RELATED"/>
    <property type="match status" value="1"/>
</dbReference>
<dbReference type="InterPro" id="IPR008915">
    <property type="entry name" value="Peptidase_M50"/>
</dbReference>
<evidence type="ECO:0000256" key="7">
    <source>
        <dbReference type="ARBA" id="ARBA00022833"/>
    </source>
</evidence>
<feature type="transmembrane region" description="Helical" evidence="11">
    <location>
        <begin position="7"/>
        <end position="27"/>
    </location>
</feature>
<evidence type="ECO:0000256" key="2">
    <source>
        <dbReference type="ARBA" id="ARBA00004141"/>
    </source>
</evidence>
<dbReference type="Pfam" id="PF02163">
    <property type="entry name" value="Peptidase_M50"/>
    <property type="match status" value="1"/>
</dbReference>
<keyword evidence="9" id="KW-0482">Metalloprotease</keyword>
<keyword evidence="6" id="KW-0378">Hydrolase</keyword>
<accession>A0ABM8GYK8</accession>
<evidence type="ECO:0000256" key="5">
    <source>
        <dbReference type="ARBA" id="ARBA00022692"/>
    </source>
</evidence>
<organism evidence="13 14">
    <name type="scientific">Agromyces marinus</name>
    <dbReference type="NCBI Taxonomy" id="1389020"/>
    <lineage>
        <taxon>Bacteria</taxon>
        <taxon>Bacillati</taxon>
        <taxon>Actinomycetota</taxon>
        <taxon>Actinomycetes</taxon>
        <taxon>Micrococcales</taxon>
        <taxon>Microbacteriaceae</taxon>
        <taxon>Agromyces</taxon>
    </lineage>
</organism>
<evidence type="ECO:0000256" key="6">
    <source>
        <dbReference type="ARBA" id="ARBA00022801"/>
    </source>
</evidence>
<keyword evidence="7" id="KW-0862">Zinc</keyword>
<dbReference type="PANTHER" id="PTHR42837">
    <property type="entry name" value="REGULATOR OF SIGMA-E PROTEASE RSEP"/>
    <property type="match status" value="1"/>
</dbReference>
<keyword evidence="10 11" id="KW-0472">Membrane</keyword>
<keyword evidence="5 11" id="KW-0812">Transmembrane</keyword>
<feature type="transmembrane region" description="Helical" evidence="11">
    <location>
        <begin position="66"/>
        <end position="87"/>
    </location>
</feature>
<evidence type="ECO:0000256" key="9">
    <source>
        <dbReference type="ARBA" id="ARBA00023049"/>
    </source>
</evidence>
<evidence type="ECO:0000256" key="1">
    <source>
        <dbReference type="ARBA" id="ARBA00001947"/>
    </source>
</evidence>
<dbReference type="RefSeq" id="WP_350227287.1">
    <property type="nucleotide sequence ID" value="NZ_AP027734.1"/>
</dbReference>
<evidence type="ECO:0000313" key="14">
    <source>
        <dbReference type="Proteomes" id="UP001321477"/>
    </source>
</evidence>
<feature type="domain" description="Peptidase M50" evidence="12">
    <location>
        <begin position="8"/>
        <end position="49"/>
    </location>
</feature>
<reference evidence="14" key="1">
    <citation type="journal article" date="2019" name="Int. J. Syst. Evol. Microbiol.">
        <title>The Global Catalogue of Microorganisms (GCM) 10K type strain sequencing project: providing services to taxonomists for standard genome sequencing and annotation.</title>
        <authorList>
            <consortium name="The Broad Institute Genomics Platform"/>
            <consortium name="The Broad Institute Genome Sequencing Center for Infectious Disease"/>
            <person name="Wu L."/>
            <person name="Ma J."/>
        </authorList>
    </citation>
    <scope>NUCLEOTIDE SEQUENCE [LARGE SCALE GENOMIC DNA]</scope>
    <source>
        <strain evidence="14">NBRC 109019</strain>
    </source>
</reference>
<protein>
    <recommendedName>
        <fullName evidence="12">Peptidase M50 domain-containing protein</fullName>
    </recommendedName>
</protein>
<comment type="cofactor">
    <cofactor evidence="1">
        <name>Zn(2+)</name>
        <dbReference type="ChEBI" id="CHEBI:29105"/>
    </cofactor>
</comment>
<name>A0ABM8GYK8_9MICO</name>
<keyword evidence="14" id="KW-1185">Reference proteome</keyword>
<keyword evidence="4" id="KW-0645">Protease</keyword>
<evidence type="ECO:0000256" key="4">
    <source>
        <dbReference type="ARBA" id="ARBA00022670"/>
    </source>
</evidence>
<gene>
    <name evidence="13" type="ORF">GCM10025870_06530</name>
</gene>
<evidence type="ECO:0000313" key="13">
    <source>
        <dbReference type="EMBL" id="BDZ53580.1"/>
    </source>
</evidence>
<evidence type="ECO:0000256" key="10">
    <source>
        <dbReference type="ARBA" id="ARBA00023136"/>
    </source>
</evidence>
<comment type="similarity">
    <text evidence="3">Belongs to the peptidase M50B family.</text>
</comment>
<dbReference type="InterPro" id="IPR004387">
    <property type="entry name" value="Pept_M50_Zn"/>
</dbReference>
<evidence type="ECO:0000256" key="3">
    <source>
        <dbReference type="ARBA" id="ARBA00007931"/>
    </source>
</evidence>